<keyword evidence="1 7" id="KW-0444">Lipid biosynthesis</keyword>
<comment type="subunit">
    <text evidence="7">Homotrimer.</text>
</comment>
<name>A0A7W8HVY7_9CAUL</name>
<dbReference type="RefSeq" id="WP_183251790.1">
    <property type="nucleotide sequence ID" value="NZ_BAAAFF010000004.1"/>
</dbReference>
<sequence length="343" mass="34649">MGRGPDARFFERLPSLTVGALAERIGGEILRGGDRTVSAVAPLPTASEGDVAFLGDRRFLPALAESGAGCVIVPASALEAVPAGAAVIVSPEAQAAWARASLLFHRPIPLSASLTVEQAAEDDSVVVEPGVILGDGVRIGRGSRIGANTVIGPGVQIGRDCVIGSNVTVGFALIGDRVRLLSGARIGEPGFGAAGSRGGPIDVPQLGRVILQDGVSVGANTCIDRGAYDDTVIGENTKIDNLVMIGHNCVIGRNCLLAANTGLSGSVTVGDGVMFGGKAGVGDHLSIGEAARVAAGAGVLQDIPAGETWSGYPAKPLRQFLREAVWLAKQASGKARAGKAGND</sequence>
<evidence type="ECO:0000256" key="1">
    <source>
        <dbReference type="ARBA" id="ARBA00022516"/>
    </source>
</evidence>
<dbReference type="InterPro" id="IPR011004">
    <property type="entry name" value="Trimer_LpxA-like_sf"/>
</dbReference>
<dbReference type="GO" id="GO:0016410">
    <property type="term" value="F:N-acyltransferase activity"/>
    <property type="evidence" value="ECO:0007669"/>
    <property type="project" value="InterPro"/>
</dbReference>
<keyword evidence="2 7" id="KW-0441">Lipid A biosynthesis</keyword>
<keyword evidence="10" id="KW-1185">Reference proteome</keyword>
<dbReference type="Proteomes" id="UP000566663">
    <property type="component" value="Unassembled WGS sequence"/>
</dbReference>
<dbReference type="GO" id="GO:0103118">
    <property type="term" value="F:UDP-3-O-[(3R)-3-hydroxyacyl]-glucosamine N-acyltransferase activity"/>
    <property type="evidence" value="ECO:0007669"/>
    <property type="project" value="UniProtKB-EC"/>
</dbReference>
<dbReference type="EC" id="2.3.1.191" evidence="7"/>
<comment type="pathway">
    <text evidence="7">Bacterial outer membrane biogenesis; LPS lipid A biosynthesis.</text>
</comment>
<keyword evidence="3 7" id="KW-0808">Transferase</keyword>
<dbReference type="UniPathway" id="UPA00973"/>
<protein>
    <recommendedName>
        <fullName evidence="7">UDP-3-O-acylglucosamine N-acyltransferase</fullName>
        <ecNumber evidence="7">2.3.1.191</ecNumber>
    </recommendedName>
</protein>
<dbReference type="Gene3D" id="3.40.1390.10">
    <property type="entry name" value="MurE/MurF, N-terminal domain"/>
    <property type="match status" value="1"/>
</dbReference>
<dbReference type="PANTHER" id="PTHR43378">
    <property type="entry name" value="UDP-3-O-ACYLGLUCOSAMINE N-ACYLTRANSFERASE"/>
    <property type="match status" value="1"/>
</dbReference>
<keyword evidence="5 7" id="KW-0443">Lipid metabolism</keyword>
<dbReference type="Pfam" id="PF14602">
    <property type="entry name" value="Hexapep_2"/>
    <property type="match status" value="1"/>
</dbReference>
<dbReference type="InterPro" id="IPR020573">
    <property type="entry name" value="UDP_GlcNAc_AcTrfase_non-rep"/>
</dbReference>
<dbReference type="CDD" id="cd03352">
    <property type="entry name" value="LbH_LpxD"/>
    <property type="match status" value="1"/>
</dbReference>
<comment type="similarity">
    <text evidence="7">Belongs to the transferase hexapeptide repeat family. LpxD subfamily.</text>
</comment>
<evidence type="ECO:0000256" key="3">
    <source>
        <dbReference type="ARBA" id="ARBA00022679"/>
    </source>
</evidence>
<dbReference type="GO" id="GO:0016020">
    <property type="term" value="C:membrane"/>
    <property type="evidence" value="ECO:0007669"/>
    <property type="project" value="GOC"/>
</dbReference>
<evidence type="ECO:0000256" key="5">
    <source>
        <dbReference type="ARBA" id="ARBA00023098"/>
    </source>
</evidence>
<dbReference type="PROSITE" id="PS00101">
    <property type="entry name" value="HEXAPEP_TRANSFERASES"/>
    <property type="match status" value="1"/>
</dbReference>
<evidence type="ECO:0000256" key="4">
    <source>
        <dbReference type="ARBA" id="ARBA00022737"/>
    </source>
</evidence>
<evidence type="ECO:0000259" key="8">
    <source>
        <dbReference type="Pfam" id="PF04613"/>
    </source>
</evidence>
<dbReference type="SUPFAM" id="SSF51161">
    <property type="entry name" value="Trimeric LpxA-like enzymes"/>
    <property type="match status" value="1"/>
</dbReference>
<accession>A0A7W8HVY7</accession>
<keyword evidence="4 7" id="KW-0677">Repeat</keyword>
<gene>
    <name evidence="7" type="primary">lpxD</name>
    <name evidence="9" type="ORF">HNQ67_000365</name>
</gene>
<comment type="catalytic activity">
    <reaction evidence="7">
        <text>a UDP-3-O-[(3R)-3-hydroxyacyl]-alpha-D-glucosamine + a (3R)-hydroxyacyl-[ACP] = a UDP-2-N,3-O-bis[(3R)-3-hydroxyacyl]-alpha-D-glucosamine + holo-[ACP] + H(+)</text>
        <dbReference type="Rhea" id="RHEA:53836"/>
        <dbReference type="Rhea" id="RHEA-COMP:9685"/>
        <dbReference type="Rhea" id="RHEA-COMP:9945"/>
        <dbReference type="ChEBI" id="CHEBI:15378"/>
        <dbReference type="ChEBI" id="CHEBI:64479"/>
        <dbReference type="ChEBI" id="CHEBI:78827"/>
        <dbReference type="ChEBI" id="CHEBI:137740"/>
        <dbReference type="ChEBI" id="CHEBI:137748"/>
        <dbReference type="EC" id="2.3.1.191"/>
    </reaction>
</comment>
<dbReference type="InterPro" id="IPR007691">
    <property type="entry name" value="LpxD"/>
</dbReference>
<dbReference type="PANTHER" id="PTHR43378:SF2">
    <property type="entry name" value="UDP-3-O-ACYLGLUCOSAMINE N-ACYLTRANSFERASE 1, MITOCHONDRIAL-RELATED"/>
    <property type="match status" value="1"/>
</dbReference>
<evidence type="ECO:0000256" key="7">
    <source>
        <dbReference type="HAMAP-Rule" id="MF_00523"/>
    </source>
</evidence>
<evidence type="ECO:0000313" key="9">
    <source>
        <dbReference type="EMBL" id="MBB5290869.1"/>
    </source>
</evidence>
<dbReference type="NCBIfam" id="NF002060">
    <property type="entry name" value="PRK00892.1"/>
    <property type="match status" value="1"/>
</dbReference>
<dbReference type="NCBIfam" id="TIGR01853">
    <property type="entry name" value="lipid_A_lpxD"/>
    <property type="match status" value="1"/>
</dbReference>
<evidence type="ECO:0000313" key="10">
    <source>
        <dbReference type="Proteomes" id="UP000566663"/>
    </source>
</evidence>
<organism evidence="9 10">
    <name type="scientific">Brevundimonas basaltis</name>
    <dbReference type="NCBI Taxonomy" id="472166"/>
    <lineage>
        <taxon>Bacteria</taxon>
        <taxon>Pseudomonadati</taxon>
        <taxon>Pseudomonadota</taxon>
        <taxon>Alphaproteobacteria</taxon>
        <taxon>Caulobacterales</taxon>
        <taxon>Caulobacteraceae</taxon>
        <taxon>Brevundimonas</taxon>
    </lineage>
</organism>
<feature type="active site" description="Proton acceptor" evidence="7">
    <location>
        <position position="247"/>
    </location>
</feature>
<dbReference type="EMBL" id="JACHFZ010000001">
    <property type="protein sequence ID" value="MBB5290869.1"/>
    <property type="molecule type" value="Genomic_DNA"/>
</dbReference>
<dbReference type="Pfam" id="PF04613">
    <property type="entry name" value="LpxD"/>
    <property type="match status" value="1"/>
</dbReference>
<dbReference type="Gene3D" id="2.160.10.10">
    <property type="entry name" value="Hexapeptide repeat proteins"/>
    <property type="match status" value="1"/>
</dbReference>
<dbReference type="AlphaFoldDB" id="A0A7W8HVY7"/>
<proteinExistence type="inferred from homology"/>
<dbReference type="Pfam" id="PF00132">
    <property type="entry name" value="Hexapep"/>
    <property type="match status" value="2"/>
</dbReference>
<dbReference type="InterPro" id="IPR001451">
    <property type="entry name" value="Hexapep"/>
</dbReference>
<reference evidence="9 10" key="1">
    <citation type="submission" date="2020-08" db="EMBL/GenBank/DDBJ databases">
        <title>Genomic Encyclopedia of Type Strains, Phase IV (KMG-IV): sequencing the most valuable type-strain genomes for metagenomic binning, comparative biology and taxonomic classification.</title>
        <authorList>
            <person name="Goeker M."/>
        </authorList>
    </citation>
    <scope>NUCLEOTIDE SEQUENCE [LARGE SCALE GENOMIC DNA]</scope>
    <source>
        <strain evidence="9 10">DSM 25335</strain>
    </source>
</reference>
<dbReference type="GO" id="GO:0009245">
    <property type="term" value="P:lipid A biosynthetic process"/>
    <property type="evidence" value="ECO:0007669"/>
    <property type="project" value="UniProtKB-UniRule"/>
</dbReference>
<evidence type="ECO:0000256" key="2">
    <source>
        <dbReference type="ARBA" id="ARBA00022556"/>
    </source>
</evidence>
<feature type="domain" description="UDP-3-O-[3-hydroxymyristoyl] glucosamine N-acyltransferase non-repeat region" evidence="8">
    <location>
        <begin position="34"/>
        <end position="101"/>
    </location>
</feature>
<dbReference type="InterPro" id="IPR018357">
    <property type="entry name" value="Hexapep_transf_CS"/>
</dbReference>
<evidence type="ECO:0000256" key="6">
    <source>
        <dbReference type="ARBA" id="ARBA00023315"/>
    </source>
</evidence>
<comment type="function">
    <text evidence="7">Catalyzes the N-acylation of UDP-3-O-acylglucosamine using 3-hydroxyacyl-ACP as the acyl donor. Is involved in the biosynthesis of lipid A, a phosphorylated glycolipid that anchors the lipopolysaccharide to the outer membrane of the cell.</text>
</comment>
<dbReference type="HAMAP" id="MF_00523">
    <property type="entry name" value="LpxD"/>
    <property type="match status" value="1"/>
</dbReference>
<keyword evidence="6 7" id="KW-0012">Acyltransferase</keyword>
<comment type="caution">
    <text evidence="9">The sequence shown here is derived from an EMBL/GenBank/DDBJ whole genome shotgun (WGS) entry which is preliminary data.</text>
</comment>